<proteinExistence type="predicted"/>
<evidence type="ECO:0000313" key="1">
    <source>
        <dbReference type="EMBL" id="KAJ0175717.1"/>
    </source>
</evidence>
<reference evidence="1 2" key="1">
    <citation type="journal article" date="2021" name="Front. Genet.">
        <title>Chromosome-Level Genome Assembly Reveals Significant Gene Expansion in the Toll and IMD Signaling Pathways of Dendrolimus kikuchii.</title>
        <authorList>
            <person name="Zhou J."/>
            <person name="Wu P."/>
            <person name="Xiong Z."/>
            <person name="Liu N."/>
            <person name="Zhao N."/>
            <person name="Ji M."/>
            <person name="Qiu Y."/>
            <person name="Yang B."/>
        </authorList>
    </citation>
    <scope>NUCLEOTIDE SEQUENCE [LARGE SCALE GENOMIC DNA]</scope>
    <source>
        <strain evidence="1">Ann1</strain>
    </source>
</reference>
<sequence length="450" mass="51111">MNDQELLDVENFFSGKSIFITGGTGYLGKAVIEKILYSCPDVEKVYILLRDKKGQRAYERISEIINSSGFQRLRSRKYEISTKLIPVSGNISEENLGLTKDVLTVLEKEVSVVFHLAATVNFNEPLSHAMAVNVNGTQEVLKICHRMEKLKAFVHVSTAFSNSDRRDIEEKIYPHTVKLEEVKLLNKCFPDDEIITKKLIGNKPNTYTYTKSLAEELVQQEHGKIPTAIVRPSIVISALEEPAPGWIDNSNGSTGLFLGMSTGVMKVMVGKGTNVTDLIPLDIVVNLIIVAAVNCERSQELKVYNCCTGTSNPVTCIGAEEIARRVTTKYSLNKVPFPFMVFTTVYWLYKFLIFFLQIVPSYIIDIMSIIMKKKPIQLKIQHKISKTVDLMKFFLINEWNFADGNVRSLLNRMTEKDKQTFNFDVKSYTWDKCLEVYVLGIHKYLVKSRK</sequence>
<comment type="caution">
    <text evidence="1">The sequence shown here is derived from an EMBL/GenBank/DDBJ whole genome shotgun (WGS) entry which is preliminary data.</text>
</comment>
<dbReference type="Proteomes" id="UP000824533">
    <property type="component" value="Linkage Group LG15"/>
</dbReference>
<evidence type="ECO:0000313" key="2">
    <source>
        <dbReference type="Proteomes" id="UP000824533"/>
    </source>
</evidence>
<dbReference type="EMBL" id="CM034401">
    <property type="protein sequence ID" value="KAJ0175717.1"/>
    <property type="molecule type" value="Genomic_DNA"/>
</dbReference>
<accession>A0ACC1CX79</accession>
<keyword evidence="2" id="KW-1185">Reference proteome</keyword>
<gene>
    <name evidence="1" type="ORF">K1T71_008876</name>
</gene>
<name>A0ACC1CX79_9NEOP</name>
<protein>
    <submittedName>
        <fullName evidence="1">Uncharacterized protein</fullName>
    </submittedName>
</protein>
<organism evidence="1 2">
    <name type="scientific">Dendrolimus kikuchii</name>
    <dbReference type="NCBI Taxonomy" id="765133"/>
    <lineage>
        <taxon>Eukaryota</taxon>
        <taxon>Metazoa</taxon>
        <taxon>Ecdysozoa</taxon>
        <taxon>Arthropoda</taxon>
        <taxon>Hexapoda</taxon>
        <taxon>Insecta</taxon>
        <taxon>Pterygota</taxon>
        <taxon>Neoptera</taxon>
        <taxon>Endopterygota</taxon>
        <taxon>Lepidoptera</taxon>
        <taxon>Glossata</taxon>
        <taxon>Ditrysia</taxon>
        <taxon>Bombycoidea</taxon>
        <taxon>Lasiocampidae</taxon>
        <taxon>Dendrolimus</taxon>
    </lineage>
</organism>